<dbReference type="InterPro" id="IPR036937">
    <property type="entry name" value="Adhesion_dom_fimbrial_sf"/>
</dbReference>
<dbReference type="GO" id="GO:0009289">
    <property type="term" value="C:pilus"/>
    <property type="evidence" value="ECO:0007669"/>
    <property type="project" value="InterPro"/>
</dbReference>
<dbReference type="GO" id="GO:0043709">
    <property type="term" value="P:cell adhesion involved in single-species biofilm formation"/>
    <property type="evidence" value="ECO:0007669"/>
    <property type="project" value="TreeGrafter"/>
</dbReference>
<evidence type="ECO:0000313" key="2">
    <source>
        <dbReference type="EMBL" id="USB38266.1"/>
    </source>
</evidence>
<dbReference type="Gene3D" id="2.60.40.1090">
    <property type="entry name" value="Fimbrial-type adhesion domain"/>
    <property type="match status" value="1"/>
</dbReference>
<organism evidence="3 5">
    <name type="scientific">Providencia vermicola</name>
    <dbReference type="NCBI Taxonomy" id="333965"/>
    <lineage>
        <taxon>Bacteria</taxon>
        <taxon>Pseudomonadati</taxon>
        <taxon>Pseudomonadota</taxon>
        <taxon>Gammaproteobacteria</taxon>
        <taxon>Enterobacterales</taxon>
        <taxon>Morganellaceae</taxon>
        <taxon>Providencia</taxon>
    </lineage>
</organism>
<feature type="domain" description="Fimbrial-type adhesion" evidence="1">
    <location>
        <begin position="34"/>
        <end position="183"/>
    </location>
</feature>
<dbReference type="Pfam" id="PF00419">
    <property type="entry name" value="Fimbrial"/>
    <property type="match status" value="1"/>
</dbReference>
<evidence type="ECO:0000313" key="3">
    <source>
        <dbReference type="EMBL" id="WFC07201.1"/>
    </source>
</evidence>
<accession>A0AAX3RZM0</accession>
<dbReference type="Proteomes" id="UP001222403">
    <property type="component" value="Chromosome"/>
</dbReference>
<dbReference type="InterPro" id="IPR000259">
    <property type="entry name" value="Adhesion_dom_fimbrial"/>
</dbReference>
<dbReference type="PANTHER" id="PTHR33420:SF9">
    <property type="entry name" value="MINOR FIMBRIAL SUBUNIT"/>
    <property type="match status" value="1"/>
</dbReference>
<name>A0AAX3RZM0_9GAMM</name>
<keyword evidence="4" id="KW-1185">Reference proteome</keyword>
<evidence type="ECO:0000313" key="4">
    <source>
        <dbReference type="Proteomes" id="UP001057142"/>
    </source>
</evidence>
<gene>
    <name evidence="2" type="ORF">M5J11_07260</name>
    <name evidence="3" type="ORF">PG365_02090</name>
</gene>
<dbReference type="RefSeq" id="WP_163860585.1">
    <property type="nucleotide sequence ID" value="NZ_CAXOLV010000021.1"/>
</dbReference>
<evidence type="ECO:0000313" key="5">
    <source>
        <dbReference type="Proteomes" id="UP001222403"/>
    </source>
</evidence>
<dbReference type="EMBL" id="CP097327">
    <property type="protein sequence ID" value="USB38266.1"/>
    <property type="molecule type" value="Genomic_DNA"/>
</dbReference>
<proteinExistence type="predicted"/>
<dbReference type="AlphaFoldDB" id="A0AAX3RZM0"/>
<dbReference type="InterPro" id="IPR008966">
    <property type="entry name" value="Adhesion_dom_sf"/>
</dbReference>
<protein>
    <submittedName>
        <fullName evidence="2 3">Fimbrial protein</fullName>
    </submittedName>
</protein>
<reference evidence="3" key="2">
    <citation type="submission" date="2023-01" db="EMBL/GenBank/DDBJ databases">
        <title>The prevalence of carbapenem-resistant bacteria in aquaculture in China and the genetic diversity of carbapenem-resistant genes.</title>
        <authorList>
            <person name="Wen R."/>
        </authorList>
    </citation>
    <scope>NUCLEOTIDE SEQUENCE</scope>
    <source>
        <strain evidence="3">PVA41-chromosome</strain>
    </source>
</reference>
<reference evidence="2" key="1">
    <citation type="journal article" date="2022" name="Front. Microbiol.">
        <title>Identification of a novel aminoglycoside O-nucleotidyltransferase AadA33 in Providencia vermicola.</title>
        <authorList>
            <person name="Feng C."/>
            <person name="Gao M."/>
            <person name="Jiang W."/>
            <person name="Shi W."/>
            <person name="Li A."/>
            <person name="Liu S."/>
            <person name="Zhang L."/>
            <person name="Zhang X."/>
            <person name="Li Q."/>
            <person name="Lin H."/>
            <person name="Lu J."/>
            <person name="Li K."/>
            <person name="Zhang H."/>
            <person name="Hu Y."/>
            <person name="Bao Q."/>
            <person name="Lin X."/>
        </authorList>
    </citation>
    <scope>NUCLEOTIDE SEQUENCE</scope>
    <source>
        <strain evidence="2">P13</strain>
    </source>
</reference>
<dbReference type="InterPro" id="IPR050263">
    <property type="entry name" value="Bact_Fimbrial_Adh_Pro"/>
</dbReference>
<evidence type="ECO:0000259" key="1">
    <source>
        <dbReference type="Pfam" id="PF00419"/>
    </source>
</evidence>
<dbReference type="PANTHER" id="PTHR33420">
    <property type="entry name" value="FIMBRIAL SUBUNIT ELFA-RELATED"/>
    <property type="match status" value="1"/>
</dbReference>
<dbReference type="EMBL" id="CP116222">
    <property type="protein sequence ID" value="WFC07201.1"/>
    <property type="molecule type" value="Genomic_DNA"/>
</dbReference>
<dbReference type="SUPFAM" id="SSF49401">
    <property type="entry name" value="Bacterial adhesins"/>
    <property type="match status" value="1"/>
</dbReference>
<dbReference type="Proteomes" id="UP001057142">
    <property type="component" value="Chromosome"/>
</dbReference>
<sequence length="187" mass="20752">MKALSFLIGGSLFLFSSILNNSQARNDGLHDFTFNLTIPKNTCDINIEGTSANEVDFGNIPMNKFKDDVPKGNLKLPFKVTVLNCKTKNYDGAYITLTGNYKEEQNGFLDDVGKTFAIRISSKDNATQDDPDFITDKNNKLFPKIESTTLSRTFYAYVMCQTGATECADDVNTGNFKATLTLTYISD</sequence>